<evidence type="ECO:0000313" key="3">
    <source>
        <dbReference type="Proteomes" id="UP001362999"/>
    </source>
</evidence>
<feature type="compositionally biased region" description="Gly residues" evidence="1">
    <location>
        <begin position="153"/>
        <end position="165"/>
    </location>
</feature>
<dbReference type="EMBL" id="JAWWNJ010000185">
    <property type="protein sequence ID" value="KAK6974290.1"/>
    <property type="molecule type" value="Genomic_DNA"/>
</dbReference>
<reference evidence="2 3" key="1">
    <citation type="journal article" date="2024" name="J Genomics">
        <title>Draft genome sequencing and assembly of Favolaschia claudopus CIRM-BRFM 2984 isolated from oak limbs.</title>
        <authorList>
            <person name="Navarro D."/>
            <person name="Drula E."/>
            <person name="Chaduli D."/>
            <person name="Cazenave R."/>
            <person name="Ahrendt S."/>
            <person name="Wang J."/>
            <person name="Lipzen A."/>
            <person name="Daum C."/>
            <person name="Barry K."/>
            <person name="Grigoriev I.V."/>
            <person name="Favel A."/>
            <person name="Rosso M.N."/>
            <person name="Martin F."/>
        </authorList>
    </citation>
    <scope>NUCLEOTIDE SEQUENCE [LARGE SCALE GENOMIC DNA]</scope>
    <source>
        <strain evidence="2 3">CIRM-BRFM 2984</strain>
    </source>
</reference>
<evidence type="ECO:0000256" key="1">
    <source>
        <dbReference type="SAM" id="MobiDB-lite"/>
    </source>
</evidence>
<dbReference type="AlphaFoldDB" id="A0AAV9Z8A7"/>
<feature type="region of interest" description="Disordered" evidence="1">
    <location>
        <begin position="118"/>
        <end position="165"/>
    </location>
</feature>
<sequence length="165" mass="18272">MYLIYIFRDSAYIFEKHVISVKSNHWRSGPCGRRHHARQWLPNVVYRDRDHLVDVDVEIASPTRSSHADPTDNVSAGVTRIQMSSALGQSQTQVAAEWLACVELCIAQTLPTPTLRLATQPSLGLYPPPTTPKPTQPRRSSTSHKLTTLQDVDGGGTPRDGQGCQ</sequence>
<dbReference type="Proteomes" id="UP001362999">
    <property type="component" value="Unassembled WGS sequence"/>
</dbReference>
<comment type="caution">
    <text evidence="2">The sequence shown here is derived from an EMBL/GenBank/DDBJ whole genome shotgun (WGS) entry which is preliminary data.</text>
</comment>
<protein>
    <submittedName>
        <fullName evidence="2">Uncharacterized protein</fullName>
    </submittedName>
</protein>
<accession>A0AAV9Z8A7</accession>
<evidence type="ECO:0000313" key="2">
    <source>
        <dbReference type="EMBL" id="KAK6974290.1"/>
    </source>
</evidence>
<name>A0AAV9Z8A7_9AGAR</name>
<organism evidence="2 3">
    <name type="scientific">Favolaschia claudopus</name>
    <dbReference type="NCBI Taxonomy" id="2862362"/>
    <lineage>
        <taxon>Eukaryota</taxon>
        <taxon>Fungi</taxon>
        <taxon>Dikarya</taxon>
        <taxon>Basidiomycota</taxon>
        <taxon>Agaricomycotina</taxon>
        <taxon>Agaricomycetes</taxon>
        <taxon>Agaricomycetidae</taxon>
        <taxon>Agaricales</taxon>
        <taxon>Marasmiineae</taxon>
        <taxon>Mycenaceae</taxon>
        <taxon>Favolaschia</taxon>
    </lineage>
</organism>
<feature type="compositionally biased region" description="Pro residues" evidence="1">
    <location>
        <begin position="126"/>
        <end position="135"/>
    </location>
</feature>
<keyword evidence="3" id="KW-1185">Reference proteome</keyword>
<proteinExistence type="predicted"/>
<gene>
    <name evidence="2" type="ORF">R3P38DRAFT_2812037</name>
</gene>